<organism evidence="2 3">
    <name type="scientific">Actinomadura harenae</name>
    <dbReference type="NCBI Taxonomy" id="2483351"/>
    <lineage>
        <taxon>Bacteria</taxon>
        <taxon>Bacillati</taxon>
        <taxon>Actinomycetota</taxon>
        <taxon>Actinomycetes</taxon>
        <taxon>Streptosporangiales</taxon>
        <taxon>Thermomonosporaceae</taxon>
        <taxon>Actinomadura</taxon>
    </lineage>
</organism>
<dbReference type="GO" id="GO:0005975">
    <property type="term" value="P:carbohydrate metabolic process"/>
    <property type="evidence" value="ECO:0007669"/>
    <property type="project" value="UniProtKB-ARBA"/>
</dbReference>
<dbReference type="Gene3D" id="2.60.40.10">
    <property type="entry name" value="Immunoglobulins"/>
    <property type="match status" value="1"/>
</dbReference>
<dbReference type="Proteomes" id="UP000282674">
    <property type="component" value="Unassembled WGS sequence"/>
</dbReference>
<name>A0A3M2LN87_9ACTN</name>
<dbReference type="AlphaFoldDB" id="A0A3M2LN87"/>
<dbReference type="RefSeq" id="WP_122198856.1">
    <property type="nucleotide sequence ID" value="NZ_JBHSKC010000010.1"/>
</dbReference>
<dbReference type="Pfam" id="PF01345">
    <property type="entry name" value="DUF11"/>
    <property type="match status" value="1"/>
</dbReference>
<sequence>MRSEDPASGQVEVTYSAPWTAQAGDSVNWGWTVRNTGDKAVDGVVLVHRLTPQLKIGKVSKECEALAAEIRCSYGSLQPGATSSGELTATVPLDATGTVQVDGTVTWQPAGAVQPGADALAGAAAPKVPAALDAVALSKSPAVPNGAAEDTRH</sequence>
<dbReference type="InterPro" id="IPR013783">
    <property type="entry name" value="Ig-like_fold"/>
</dbReference>
<gene>
    <name evidence="2" type="ORF">EBO15_35520</name>
</gene>
<evidence type="ECO:0000313" key="2">
    <source>
        <dbReference type="EMBL" id="RMI37545.1"/>
    </source>
</evidence>
<protein>
    <recommendedName>
        <fullName evidence="1">DUF11 domain-containing protein</fullName>
    </recommendedName>
</protein>
<evidence type="ECO:0000259" key="1">
    <source>
        <dbReference type="Pfam" id="PF01345"/>
    </source>
</evidence>
<dbReference type="EMBL" id="RFFG01000104">
    <property type="protein sequence ID" value="RMI37545.1"/>
    <property type="molecule type" value="Genomic_DNA"/>
</dbReference>
<reference evidence="2 3" key="1">
    <citation type="submission" date="2018-10" db="EMBL/GenBank/DDBJ databases">
        <title>Isolation from soil.</title>
        <authorList>
            <person name="Hu J."/>
        </authorList>
    </citation>
    <scope>NUCLEOTIDE SEQUENCE [LARGE SCALE GENOMIC DNA]</scope>
    <source>
        <strain evidence="2 3">NEAU-Ht49</strain>
    </source>
</reference>
<feature type="domain" description="DUF11" evidence="1">
    <location>
        <begin position="19"/>
        <end position="104"/>
    </location>
</feature>
<comment type="caution">
    <text evidence="2">The sequence shown here is derived from an EMBL/GenBank/DDBJ whole genome shotgun (WGS) entry which is preliminary data.</text>
</comment>
<dbReference type="InterPro" id="IPR001434">
    <property type="entry name" value="OmcB-like_DUF11"/>
</dbReference>
<evidence type="ECO:0000313" key="3">
    <source>
        <dbReference type="Proteomes" id="UP000282674"/>
    </source>
</evidence>
<proteinExistence type="predicted"/>
<accession>A0A3M2LN87</accession>
<keyword evidence="3" id="KW-1185">Reference proteome</keyword>
<dbReference type="OrthoDB" id="3483140at2"/>